<dbReference type="RefSeq" id="WP_040095074.1">
    <property type="nucleotide sequence ID" value="NZ_JWJD01000001.1"/>
</dbReference>
<evidence type="ECO:0000256" key="1">
    <source>
        <dbReference type="ARBA" id="ARBA00010894"/>
    </source>
</evidence>
<comment type="caution">
    <text evidence="3">The sequence shown here is derived from an EMBL/GenBank/DDBJ whole genome shotgun (WGS) entry which is preliminary data.</text>
</comment>
<evidence type="ECO:0008006" key="5">
    <source>
        <dbReference type="Google" id="ProtNLM"/>
    </source>
</evidence>
<dbReference type="GO" id="GO:0016020">
    <property type="term" value="C:membrane"/>
    <property type="evidence" value="ECO:0007669"/>
    <property type="project" value="InterPro"/>
</dbReference>
<name>A0A0C2HWW1_9BACT</name>
<sequence>MDLLANLLVAVVRILSLAIQLYIYVVIARAIVSWVSPDPYNPIVRFLYNMTDPPLDRIRRTLPLQFGGLDLSPIALIFGLYFISMLLNSLVYRIAFGH</sequence>
<dbReference type="PANTHER" id="PTHR33219:SF14">
    <property type="entry name" value="PROTEIN COFACTOR ASSEMBLY OF COMPLEX C SUBUNIT B CCB3, CHLOROPLASTIC-RELATED"/>
    <property type="match status" value="1"/>
</dbReference>
<keyword evidence="2" id="KW-1133">Transmembrane helix</keyword>
<reference evidence="3 4" key="1">
    <citation type="submission" date="2014-12" db="EMBL/GenBank/DDBJ databases">
        <title>Genomes of Geoalkalibacter ferrihydriticus and Geoalkalibacter subterraneus, two haloalkaliphilic metal-reducing members of the Geobacteraceae.</title>
        <authorList>
            <person name="Badalamenti J.P."/>
            <person name="Torres C.I."/>
            <person name="Krajmalnik-Brown R."/>
            <person name="Bond D.R."/>
        </authorList>
    </citation>
    <scope>NUCLEOTIDE SEQUENCE [LARGE SCALE GENOMIC DNA]</scope>
    <source>
        <strain evidence="3 4">DSM 17813</strain>
    </source>
</reference>
<feature type="transmembrane region" description="Helical" evidence="2">
    <location>
        <begin position="7"/>
        <end position="32"/>
    </location>
</feature>
<dbReference type="Proteomes" id="UP000035068">
    <property type="component" value="Unassembled WGS sequence"/>
</dbReference>
<dbReference type="EMBL" id="JWJD01000001">
    <property type="protein sequence ID" value="KIH77267.1"/>
    <property type="molecule type" value="Genomic_DNA"/>
</dbReference>
<evidence type="ECO:0000313" key="4">
    <source>
        <dbReference type="Proteomes" id="UP000035068"/>
    </source>
</evidence>
<gene>
    <name evidence="3" type="ORF">GFER_00425</name>
</gene>
<comment type="similarity">
    <text evidence="1">Belongs to the YggT family.</text>
</comment>
<protein>
    <recommendedName>
        <fullName evidence="5">YggT family protein</fullName>
    </recommendedName>
</protein>
<keyword evidence="4" id="KW-1185">Reference proteome</keyword>
<evidence type="ECO:0000256" key="2">
    <source>
        <dbReference type="SAM" id="Phobius"/>
    </source>
</evidence>
<dbReference type="AlphaFoldDB" id="A0A0C2HWW1"/>
<accession>A0A0C2HWW1</accession>
<keyword evidence="2" id="KW-0812">Transmembrane</keyword>
<dbReference type="Pfam" id="PF02325">
    <property type="entry name" value="CCB3_YggT"/>
    <property type="match status" value="1"/>
</dbReference>
<feature type="transmembrane region" description="Helical" evidence="2">
    <location>
        <begin position="74"/>
        <end position="95"/>
    </location>
</feature>
<organism evidence="3 4">
    <name type="scientific">Geoalkalibacter ferrihydriticus DSM 17813</name>
    <dbReference type="NCBI Taxonomy" id="1121915"/>
    <lineage>
        <taxon>Bacteria</taxon>
        <taxon>Pseudomonadati</taxon>
        <taxon>Thermodesulfobacteriota</taxon>
        <taxon>Desulfuromonadia</taxon>
        <taxon>Desulfuromonadales</taxon>
        <taxon>Geoalkalibacteraceae</taxon>
        <taxon>Geoalkalibacter</taxon>
    </lineage>
</organism>
<evidence type="ECO:0000313" key="3">
    <source>
        <dbReference type="EMBL" id="KIH77267.1"/>
    </source>
</evidence>
<dbReference type="PANTHER" id="PTHR33219">
    <property type="entry name" value="YLMG HOMOLOG PROTEIN 2, CHLOROPLASTIC"/>
    <property type="match status" value="1"/>
</dbReference>
<keyword evidence="2" id="KW-0472">Membrane</keyword>
<proteinExistence type="inferred from homology"/>
<dbReference type="InterPro" id="IPR003425">
    <property type="entry name" value="CCB3/YggT"/>
</dbReference>